<dbReference type="Proteomes" id="UP001597058">
    <property type="component" value="Unassembled WGS sequence"/>
</dbReference>
<evidence type="ECO:0000313" key="2">
    <source>
        <dbReference type="Proteomes" id="UP001597058"/>
    </source>
</evidence>
<organism evidence="1 2">
    <name type="scientific">Streptomyces kaempferi</name>
    <dbReference type="NCBI Taxonomy" id="333725"/>
    <lineage>
        <taxon>Bacteria</taxon>
        <taxon>Bacillati</taxon>
        <taxon>Actinomycetota</taxon>
        <taxon>Actinomycetes</taxon>
        <taxon>Kitasatosporales</taxon>
        <taxon>Streptomycetaceae</taxon>
        <taxon>Streptomyces</taxon>
    </lineage>
</organism>
<reference evidence="2" key="1">
    <citation type="journal article" date="2019" name="Int. J. Syst. Evol. Microbiol.">
        <title>The Global Catalogue of Microorganisms (GCM) 10K type strain sequencing project: providing services to taxonomists for standard genome sequencing and annotation.</title>
        <authorList>
            <consortium name="The Broad Institute Genomics Platform"/>
            <consortium name="The Broad Institute Genome Sequencing Center for Infectious Disease"/>
            <person name="Wu L."/>
            <person name="Ma J."/>
        </authorList>
    </citation>
    <scope>NUCLEOTIDE SEQUENCE [LARGE SCALE GENOMIC DNA]</scope>
    <source>
        <strain evidence="2">CGMCC 4.7020</strain>
    </source>
</reference>
<evidence type="ECO:0000313" key="1">
    <source>
        <dbReference type="EMBL" id="MFD1310077.1"/>
    </source>
</evidence>
<keyword evidence="2" id="KW-1185">Reference proteome</keyword>
<dbReference type="RefSeq" id="WP_381242181.1">
    <property type="nucleotide sequence ID" value="NZ_JBHSKH010000110.1"/>
</dbReference>
<protein>
    <recommendedName>
        <fullName evidence="3">Proteins of 100 residues with WXG</fullName>
    </recommendedName>
</protein>
<gene>
    <name evidence="1" type="ORF">ACFQ5X_29995</name>
</gene>
<proteinExistence type="predicted"/>
<evidence type="ECO:0008006" key="3">
    <source>
        <dbReference type="Google" id="ProtNLM"/>
    </source>
</evidence>
<dbReference type="EMBL" id="JBHTMM010000046">
    <property type="protein sequence ID" value="MFD1310077.1"/>
    <property type="molecule type" value="Genomic_DNA"/>
</dbReference>
<accession>A0ABW3XKP5</accession>
<name>A0ABW3XKP5_9ACTN</name>
<comment type="caution">
    <text evidence="1">The sequence shown here is derived from an EMBL/GenBank/DDBJ whole genome shotgun (WGS) entry which is preliminary data.</text>
</comment>
<sequence>METSPHAQERETAVASDVNVPVDELKEAQNMLGFVHDFIDIGHQTFDFDAAFGPELSRGSAQNFEDRWEDGKHQLQKQVEGIRDAIGQILDAFDKTDRDAASHLDNGTGK</sequence>